<feature type="transmembrane region" description="Helical" evidence="6">
    <location>
        <begin position="238"/>
        <end position="258"/>
    </location>
</feature>
<evidence type="ECO:0000256" key="4">
    <source>
        <dbReference type="ARBA" id="ARBA00023136"/>
    </source>
</evidence>
<feature type="transmembrane region" description="Helical" evidence="6">
    <location>
        <begin position="335"/>
        <end position="357"/>
    </location>
</feature>
<accession>A0A939HNM7</accession>
<evidence type="ECO:0000313" key="8">
    <source>
        <dbReference type="EMBL" id="MBO1326445.1"/>
    </source>
</evidence>
<keyword evidence="9" id="KW-1185">Reference proteome</keyword>
<feature type="transmembrane region" description="Helical" evidence="6">
    <location>
        <begin position="175"/>
        <end position="193"/>
    </location>
</feature>
<dbReference type="RefSeq" id="WP_207847139.1">
    <property type="nucleotide sequence ID" value="NZ_JAFVMH010000010.1"/>
</dbReference>
<feature type="transmembrane region" description="Helical" evidence="6">
    <location>
        <begin position="144"/>
        <end position="169"/>
    </location>
</feature>
<dbReference type="InterPro" id="IPR020846">
    <property type="entry name" value="MFS_dom"/>
</dbReference>
<feature type="transmembrane region" description="Helical" evidence="6">
    <location>
        <begin position="278"/>
        <end position="299"/>
    </location>
</feature>
<gene>
    <name evidence="8" type="ORF">J2D77_14945</name>
</gene>
<reference evidence="8" key="1">
    <citation type="submission" date="2021-03" db="EMBL/GenBank/DDBJ databases">
        <title>The complete genome sequence of Acetobacter sp. TBRC 12339.</title>
        <authorList>
            <person name="Charoenyingcharoen P."/>
            <person name="Yukphan P."/>
        </authorList>
    </citation>
    <scope>NUCLEOTIDE SEQUENCE</scope>
    <source>
        <strain evidence="8">TBRC 12339</strain>
    </source>
</reference>
<dbReference type="InterPro" id="IPR050382">
    <property type="entry name" value="MFS_Na/Anion_cotransporter"/>
</dbReference>
<dbReference type="GO" id="GO:0022857">
    <property type="term" value="F:transmembrane transporter activity"/>
    <property type="evidence" value="ECO:0007669"/>
    <property type="project" value="InterPro"/>
</dbReference>
<keyword evidence="3 6" id="KW-1133">Transmembrane helix</keyword>
<organism evidence="8 9">
    <name type="scientific">Acetobacter garciniae</name>
    <dbReference type="NCBI Taxonomy" id="2817435"/>
    <lineage>
        <taxon>Bacteria</taxon>
        <taxon>Pseudomonadati</taxon>
        <taxon>Pseudomonadota</taxon>
        <taxon>Alphaproteobacteria</taxon>
        <taxon>Acetobacterales</taxon>
        <taxon>Acetobacteraceae</taxon>
        <taxon>Acetobacter</taxon>
    </lineage>
</organism>
<evidence type="ECO:0000256" key="5">
    <source>
        <dbReference type="SAM" id="MobiDB-lite"/>
    </source>
</evidence>
<evidence type="ECO:0000256" key="3">
    <source>
        <dbReference type="ARBA" id="ARBA00022989"/>
    </source>
</evidence>
<evidence type="ECO:0000259" key="7">
    <source>
        <dbReference type="PROSITE" id="PS50850"/>
    </source>
</evidence>
<dbReference type="PANTHER" id="PTHR11662">
    <property type="entry name" value="SOLUTE CARRIER FAMILY 17"/>
    <property type="match status" value="1"/>
</dbReference>
<protein>
    <submittedName>
        <fullName evidence="8">MFS transporter</fullName>
    </submittedName>
</protein>
<dbReference type="Pfam" id="PF07690">
    <property type="entry name" value="MFS_1"/>
    <property type="match status" value="1"/>
</dbReference>
<dbReference type="PANTHER" id="PTHR11662:SF399">
    <property type="entry name" value="FI19708P1-RELATED"/>
    <property type="match status" value="1"/>
</dbReference>
<dbReference type="AlphaFoldDB" id="A0A939HNM7"/>
<feature type="transmembrane region" description="Helical" evidence="6">
    <location>
        <begin position="84"/>
        <end position="104"/>
    </location>
</feature>
<evidence type="ECO:0000256" key="6">
    <source>
        <dbReference type="SAM" id="Phobius"/>
    </source>
</evidence>
<feature type="domain" description="Major facilitator superfamily (MFS) profile" evidence="7">
    <location>
        <begin position="19"/>
        <end position="425"/>
    </location>
</feature>
<dbReference type="Proteomes" id="UP000664073">
    <property type="component" value="Unassembled WGS sequence"/>
</dbReference>
<evidence type="ECO:0000313" key="9">
    <source>
        <dbReference type="Proteomes" id="UP000664073"/>
    </source>
</evidence>
<dbReference type="EMBL" id="JAFVMH010000010">
    <property type="protein sequence ID" value="MBO1326445.1"/>
    <property type="molecule type" value="Genomic_DNA"/>
</dbReference>
<dbReference type="Gene3D" id="1.20.1250.20">
    <property type="entry name" value="MFS general substrate transporter like domains"/>
    <property type="match status" value="2"/>
</dbReference>
<comment type="subcellular location">
    <subcellularLocation>
        <location evidence="1">Membrane</location>
        <topology evidence="1">Multi-pass membrane protein</topology>
    </subcellularLocation>
</comment>
<feature type="transmembrane region" description="Helical" evidence="6">
    <location>
        <begin position="57"/>
        <end position="77"/>
    </location>
</feature>
<dbReference type="InterPro" id="IPR036259">
    <property type="entry name" value="MFS_trans_sf"/>
</dbReference>
<name>A0A939HNM7_9PROT</name>
<dbReference type="InterPro" id="IPR011701">
    <property type="entry name" value="MFS"/>
</dbReference>
<dbReference type="PROSITE" id="PS50850">
    <property type="entry name" value="MFS"/>
    <property type="match status" value="1"/>
</dbReference>
<comment type="caution">
    <text evidence="8">The sequence shown here is derived from an EMBL/GenBank/DDBJ whole genome shotgun (WGS) entry which is preliminary data.</text>
</comment>
<sequence length="450" mass="47328">MSNVAPVLSAALRRRRRITVLLLMAAGCISYIDRAALSVSNTVVMAEMHMSNTQMGLLLSVFAWAYLAGQIPTGLLADRFDSRFLLGAGLVLWSCAQMAFGLMHSVAGLFVARIGLGLGETPLFLSGTRALVRWYRPHERGRPLGLFNGSAALGPAMAPPLLLAIMMLWGWRGMSVAIGAASLVLAFVWIRFYRDPAALPLSAEMREALPRPDAPVAGDAAQVLRDDLGYLLRQRSSWVLTAGYAGVIYLTWLYATWMPAWLQTSRHLTLDQAGLLSALPQFCGFAGSVLGGFVVDHLAARGVGPLNACRAPLVLSMLVAAVATALTTLQVGLGVLVAFMAIALFAGGLAISCGWMLGTVIAAEHRVATLQAIQNTGASLGGAMAPALTGVLADRFGSFTPSMLAAGAIGLGACVIYQLGLRPEDAAVQATIPNDPPPSRLSGVTGCNKE</sequence>
<dbReference type="CDD" id="cd17319">
    <property type="entry name" value="MFS_ExuT_GudP_like"/>
    <property type="match status" value="1"/>
</dbReference>
<dbReference type="SUPFAM" id="SSF103473">
    <property type="entry name" value="MFS general substrate transporter"/>
    <property type="match status" value="1"/>
</dbReference>
<evidence type="ECO:0000256" key="1">
    <source>
        <dbReference type="ARBA" id="ARBA00004141"/>
    </source>
</evidence>
<feature type="region of interest" description="Disordered" evidence="5">
    <location>
        <begin position="431"/>
        <end position="450"/>
    </location>
</feature>
<feature type="transmembrane region" description="Helical" evidence="6">
    <location>
        <begin position="110"/>
        <end position="132"/>
    </location>
</feature>
<proteinExistence type="predicted"/>
<keyword evidence="4 6" id="KW-0472">Membrane</keyword>
<feature type="transmembrane region" description="Helical" evidence="6">
    <location>
        <begin position="311"/>
        <end position="329"/>
    </location>
</feature>
<feature type="transmembrane region" description="Helical" evidence="6">
    <location>
        <begin position="18"/>
        <end position="37"/>
    </location>
</feature>
<evidence type="ECO:0000256" key="2">
    <source>
        <dbReference type="ARBA" id="ARBA00022692"/>
    </source>
</evidence>
<keyword evidence="2 6" id="KW-0812">Transmembrane</keyword>
<dbReference type="GO" id="GO:0016020">
    <property type="term" value="C:membrane"/>
    <property type="evidence" value="ECO:0007669"/>
    <property type="project" value="UniProtKB-SubCell"/>
</dbReference>